<feature type="region of interest" description="Disordered" evidence="1">
    <location>
        <begin position="1"/>
        <end position="21"/>
    </location>
</feature>
<evidence type="ECO:0000259" key="2">
    <source>
        <dbReference type="PROSITE" id="PS50053"/>
    </source>
</evidence>
<dbReference type="AlphaFoldDB" id="A0A7J7D3L5"/>
<dbReference type="GO" id="GO:0036503">
    <property type="term" value="P:ERAD pathway"/>
    <property type="evidence" value="ECO:0007669"/>
    <property type="project" value="TreeGrafter"/>
</dbReference>
<dbReference type="InParanoid" id="A0A7J7D3L5"/>
<feature type="compositionally biased region" description="Polar residues" evidence="1">
    <location>
        <begin position="97"/>
        <end position="123"/>
    </location>
</feature>
<dbReference type="OrthoDB" id="267397at2759"/>
<feature type="compositionally biased region" description="Gly residues" evidence="1">
    <location>
        <begin position="434"/>
        <end position="454"/>
    </location>
</feature>
<dbReference type="GO" id="GO:0071818">
    <property type="term" value="C:BAT3 complex"/>
    <property type="evidence" value="ECO:0007669"/>
    <property type="project" value="TreeGrafter"/>
</dbReference>
<gene>
    <name evidence="3" type="ORF">HS088_TW11G01002</name>
</gene>
<feature type="domain" description="Ubiquitin-like" evidence="2">
    <location>
        <begin position="24"/>
        <end position="99"/>
    </location>
</feature>
<dbReference type="SUPFAM" id="SSF54236">
    <property type="entry name" value="Ubiquitin-like"/>
    <property type="match status" value="1"/>
</dbReference>
<dbReference type="Proteomes" id="UP000593562">
    <property type="component" value="Unassembled WGS sequence"/>
</dbReference>
<protein>
    <submittedName>
        <fullName evidence="3">Large proline-rich protein BAG6 isoform X2</fullName>
    </submittedName>
</protein>
<dbReference type="EMBL" id="JAAARO010000011">
    <property type="protein sequence ID" value="KAF5740922.1"/>
    <property type="molecule type" value="Genomic_DNA"/>
</dbReference>
<keyword evidence="4" id="KW-1185">Reference proteome</keyword>
<feature type="compositionally biased region" description="Polar residues" evidence="1">
    <location>
        <begin position="190"/>
        <end position="201"/>
    </location>
</feature>
<feature type="compositionally biased region" description="Polar residues" evidence="1">
    <location>
        <begin position="533"/>
        <end position="543"/>
    </location>
</feature>
<dbReference type="PANTHER" id="PTHR15204">
    <property type="entry name" value="LARGE PROLINE-RICH PROTEIN BAG6"/>
    <property type="match status" value="1"/>
</dbReference>
<feature type="region of interest" description="Disordered" evidence="1">
    <location>
        <begin position="174"/>
        <end position="213"/>
    </location>
</feature>
<reference evidence="3 4" key="1">
    <citation type="journal article" date="2020" name="Nat. Commun.">
        <title>Genome of Tripterygium wilfordii and identification of cytochrome P450 involved in triptolide biosynthesis.</title>
        <authorList>
            <person name="Tu L."/>
            <person name="Su P."/>
            <person name="Zhang Z."/>
            <person name="Gao L."/>
            <person name="Wang J."/>
            <person name="Hu T."/>
            <person name="Zhou J."/>
            <person name="Zhang Y."/>
            <person name="Zhao Y."/>
            <person name="Liu Y."/>
            <person name="Song Y."/>
            <person name="Tong Y."/>
            <person name="Lu Y."/>
            <person name="Yang J."/>
            <person name="Xu C."/>
            <person name="Jia M."/>
            <person name="Peters R.J."/>
            <person name="Huang L."/>
            <person name="Gao W."/>
        </authorList>
    </citation>
    <scope>NUCLEOTIDE SEQUENCE [LARGE SCALE GENOMIC DNA]</scope>
    <source>
        <strain evidence="4">cv. XIE 37</strain>
        <tissue evidence="3">Leaf</tissue>
    </source>
</reference>
<dbReference type="GO" id="GO:0051787">
    <property type="term" value="F:misfolded protein binding"/>
    <property type="evidence" value="ECO:0007669"/>
    <property type="project" value="TreeGrafter"/>
</dbReference>
<feature type="region of interest" description="Disordered" evidence="1">
    <location>
        <begin position="434"/>
        <end position="456"/>
    </location>
</feature>
<feature type="compositionally biased region" description="Low complexity" evidence="1">
    <location>
        <begin position="8"/>
        <end position="21"/>
    </location>
</feature>
<dbReference type="InterPro" id="IPR029071">
    <property type="entry name" value="Ubiquitin-like_domsf"/>
</dbReference>
<comment type="caution">
    <text evidence="3">The sequence shown here is derived from an EMBL/GenBank/DDBJ whole genome shotgun (WGS) entry which is preliminary data.</text>
</comment>
<name>A0A7J7D3L5_TRIWF</name>
<proteinExistence type="predicted"/>
<dbReference type="InterPro" id="IPR000626">
    <property type="entry name" value="Ubiquitin-like_dom"/>
</dbReference>
<dbReference type="PRINTS" id="PR00348">
    <property type="entry name" value="UBIQUITIN"/>
</dbReference>
<dbReference type="FunFam" id="3.10.20.90:FF:000154">
    <property type="entry name" value="Large proline-rich protein BAG6"/>
    <property type="match status" value="1"/>
</dbReference>
<dbReference type="Pfam" id="PF00240">
    <property type="entry name" value="ubiquitin"/>
    <property type="match status" value="1"/>
</dbReference>
<dbReference type="GO" id="GO:0031593">
    <property type="term" value="F:polyubiquitin modification-dependent protein binding"/>
    <property type="evidence" value="ECO:0007669"/>
    <property type="project" value="TreeGrafter"/>
</dbReference>
<dbReference type="PROSITE" id="PS50053">
    <property type="entry name" value="UBIQUITIN_2"/>
    <property type="match status" value="1"/>
</dbReference>
<dbReference type="FunCoup" id="A0A7J7D3L5">
    <property type="interactions" value="3298"/>
</dbReference>
<accession>A0A7J7D3L5</accession>
<evidence type="ECO:0000256" key="1">
    <source>
        <dbReference type="SAM" id="MobiDB-lite"/>
    </source>
</evidence>
<dbReference type="Gene3D" id="3.10.20.90">
    <property type="entry name" value="Phosphatidylinositol 3-kinase Catalytic Subunit, Chain A, domain 1"/>
    <property type="match status" value="1"/>
</dbReference>
<organism evidence="3 4">
    <name type="scientific">Tripterygium wilfordii</name>
    <name type="common">Thunder God vine</name>
    <dbReference type="NCBI Taxonomy" id="458696"/>
    <lineage>
        <taxon>Eukaryota</taxon>
        <taxon>Viridiplantae</taxon>
        <taxon>Streptophyta</taxon>
        <taxon>Embryophyta</taxon>
        <taxon>Tracheophyta</taxon>
        <taxon>Spermatophyta</taxon>
        <taxon>Magnoliopsida</taxon>
        <taxon>eudicotyledons</taxon>
        <taxon>Gunneridae</taxon>
        <taxon>Pentapetalae</taxon>
        <taxon>rosids</taxon>
        <taxon>fabids</taxon>
        <taxon>Celastrales</taxon>
        <taxon>Celastraceae</taxon>
        <taxon>Tripterygium</taxon>
    </lineage>
</organism>
<feature type="compositionally biased region" description="Low complexity" evidence="1">
    <location>
        <begin position="175"/>
        <end position="189"/>
    </location>
</feature>
<evidence type="ECO:0000313" key="3">
    <source>
        <dbReference type="EMBL" id="KAF5740922.1"/>
    </source>
</evidence>
<dbReference type="SMART" id="SM00213">
    <property type="entry name" value="UBQ"/>
    <property type="match status" value="1"/>
</dbReference>
<dbReference type="InterPro" id="IPR019956">
    <property type="entry name" value="Ubiquitin_dom"/>
</dbReference>
<feature type="compositionally biased region" description="Polar residues" evidence="1">
    <location>
        <begin position="651"/>
        <end position="669"/>
    </location>
</feature>
<feature type="region of interest" description="Disordered" evidence="1">
    <location>
        <begin position="526"/>
        <end position="669"/>
    </location>
</feature>
<evidence type="ECO:0000313" key="4">
    <source>
        <dbReference type="Proteomes" id="UP000593562"/>
    </source>
</evidence>
<dbReference type="PANTHER" id="PTHR15204:SF5">
    <property type="entry name" value="LARGE PROLINE-RICH PROTEIN BAG6 ISOFORM X1"/>
    <property type="match status" value="1"/>
</dbReference>
<feature type="region of interest" description="Disordered" evidence="1">
    <location>
        <begin position="94"/>
        <end position="130"/>
    </location>
</feature>
<sequence>MADQYAKEGSSSSNVSGENSESIVDLNIKTLDSQLYNFKVDKNMSVSAFKEKIANEIGVPVGQQRLIFRGRVLKDDHPLSEYHVENGHTLHLVERQPAQSQSPSDTNSGETHGNNGNRGNDPSTGVPRNRLGQISHSVVLGTFNVGDQGEGSVPDLSRVIGAVLNSFGIGGQTASNAPSGTQSSTSSPTLNSLGQVQQGNETDGMRGGVGGHVLPGNQAQFQFGQPIPDALNTLLEFMMRMEQALSQIGNQSIPSSTSAEELPRLELPSNGRGLASPESLSIVLRHAQRLLSGPSINALSHIAGRLEQDGASSDPAIRGQIQTESGTLGLAMQHLGALFLELGRAILMLRMGHSPEEFSVNAGPAVYISSLGPNPIMVQPFPLQTNSLFGSSGSPANPSNVGPLGIGNAPRHINIHIHAGTALAPVVHAVGARLGNGEGTQGERGNGTGSGGSGPMRVLPVRNVIATAVPSRSTGVAVPNTLQAGVGSVSPPAPDTVSLSSFLAEVDSRVGNYISAMQGENRVASVNDMGNEHPNNTTVNEARQTGVAPSPCEDDGRTRQPESLRVGNSEAMGSLFKVEDLPTGSLEDSVTCSREDTTVESETSENAPSSSEKRDLQPDAKAAPLGLGLGGLERKRRSKQPKQVVKAGDSGTDSSPPGTNTITATSGSLSAGVNRNMECRSSIGQGSHGQFDTAGAMSQILQSPALDGLLSGVSEQTGVGSPDVLRNMLQQLTQSPQIMSTVNQIAQQVDGQDIGNMFSGLGNGQGGGIDLSRMMQHMMPVVSRALSHGSAAPQPFPSMEPEPQQVSNMVSLRGAGKSGDQNIEVNVEGVAQMVQGSSRALDVFHAVAENAVRLYADGSSSDDLVGELCSSEDLANDYLEMLRRDLNRRLQGDSGQDKH</sequence>